<dbReference type="GO" id="GO:0030288">
    <property type="term" value="C:outer membrane-bounded periplasmic space"/>
    <property type="evidence" value="ECO:0007669"/>
    <property type="project" value="TreeGrafter"/>
</dbReference>
<dbReference type="PANTHER" id="PTHR30532">
    <property type="entry name" value="IRON III DICITRATE-BINDING PERIPLASMIC PROTEIN"/>
    <property type="match status" value="1"/>
</dbReference>
<dbReference type="PROSITE" id="PS50983">
    <property type="entry name" value="FE_B12_PBP"/>
    <property type="match status" value="1"/>
</dbReference>
<comment type="caution">
    <text evidence="7">The sequence shown here is derived from an EMBL/GenBank/DDBJ whole genome shotgun (WGS) entry which is preliminary data.</text>
</comment>
<feature type="signal peptide" evidence="5">
    <location>
        <begin position="1"/>
        <end position="30"/>
    </location>
</feature>
<proteinExistence type="inferred from homology"/>
<sequence length="329" mass="34416">MPRPLLRALAACVVLLLALAGCSSGGSGDAAPPAPADDAPTGAFPVTLTHAFGQTTIPAAPQRVVTVGFNDADFALALGVKPVGVRENIGDYDYAKRPWAQEALGGTQPQLLTGSQIPVEQVAALQPDLILGVYSFMDQATYTALSQIAPTVAQGTPDGTNAAGWEEQTRITGQATGRTEQAEQVIAATRAEFDEAKAAHPDFAGTNLKMDFFIEGVPYDMGTDDLRAQIFAGLGFTVRPDSQTLSLERQGDLDSDVLVVLGRSRAESEADPVFRAIPAVQQGRVAYLGPFETEFAAALGYSSPLSLPYAIDTVVPQLDAALQGRAPGS</sequence>
<evidence type="ECO:0000256" key="4">
    <source>
        <dbReference type="ARBA" id="ARBA00022729"/>
    </source>
</evidence>
<dbReference type="CDD" id="cd01146">
    <property type="entry name" value="FhuD"/>
    <property type="match status" value="1"/>
</dbReference>
<dbReference type="Proteomes" id="UP000232453">
    <property type="component" value="Unassembled WGS sequence"/>
</dbReference>
<dbReference type="EMBL" id="PHUJ01000003">
    <property type="protein sequence ID" value="PKB28872.1"/>
    <property type="molecule type" value="Genomic_DNA"/>
</dbReference>
<name>A0AA44UJW5_PSEA5</name>
<reference evidence="7 8" key="1">
    <citation type="submission" date="2017-11" db="EMBL/GenBank/DDBJ databases">
        <title>Sequencing the genomes of 1000 actinobacteria strains.</title>
        <authorList>
            <person name="Klenk H.-P."/>
        </authorList>
    </citation>
    <scope>NUCLEOTIDE SEQUENCE [LARGE SCALE GENOMIC DNA]</scope>
    <source>
        <strain evidence="7 8">DSM 44104</strain>
    </source>
</reference>
<accession>A0AA44UJW5</accession>
<evidence type="ECO:0000256" key="3">
    <source>
        <dbReference type="ARBA" id="ARBA00022448"/>
    </source>
</evidence>
<dbReference type="Gene3D" id="3.40.50.1980">
    <property type="entry name" value="Nitrogenase molybdenum iron protein domain"/>
    <property type="match status" value="2"/>
</dbReference>
<comment type="similarity">
    <text evidence="2">Belongs to the bacterial solute-binding protein 8 family.</text>
</comment>
<dbReference type="Pfam" id="PF01497">
    <property type="entry name" value="Peripla_BP_2"/>
    <property type="match status" value="1"/>
</dbReference>
<dbReference type="InterPro" id="IPR051313">
    <property type="entry name" value="Bact_iron-sidero_bind"/>
</dbReference>
<gene>
    <name evidence="7" type="ORF">ATL51_0497</name>
</gene>
<dbReference type="AlphaFoldDB" id="A0AA44UJW5"/>
<comment type="subcellular location">
    <subcellularLocation>
        <location evidence="1">Cell envelope</location>
    </subcellularLocation>
</comment>
<evidence type="ECO:0000313" key="8">
    <source>
        <dbReference type="Proteomes" id="UP000232453"/>
    </source>
</evidence>
<evidence type="ECO:0000256" key="2">
    <source>
        <dbReference type="ARBA" id="ARBA00008814"/>
    </source>
</evidence>
<dbReference type="RefSeq" id="WP_100877508.1">
    <property type="nucleotide sequence ID" value="NZ_JBICSI010000005.1"/>
</dbReference>
<evidence type="ECO:0000256" key="5">
    <source>
        <dbReference type="SAM" id="SignalP"/>
    </source>
</evidence>
<dbReference type="PANTHER" id="PTHR30532:SF24">
    <property type="entry name" value="FERRIC ENTEROBACTIN-BINDING PERIPLASMIC PROTEIN FEPB"/>
    <property type="match status" value="1"/>
</dbReference>
<dbReference type="InterPro" id="IPR002491">
    <property type="entry name" value="ABC_transptr_periplasmic_BD"/>
</dbReference>
<protein>
    <submittedName>
        <fullName evidence="7">Iron complex transport system substrate-binding protein</fullName>
    </submittedName>
</protein>
<dbReference type="SUPFAM" id="SSF53807">
    <property type="entry name" value="Helical backbone' metal receptor"/>
    <property type="match status" value="1"/>
</dbReference>
<feature type="chain" id="PRO_5041327057" evidence="5">
    <location>
        <begin position="31"/>
        <end position="329"/>
    </location>
</feature>
<feature type="domain" description="Fe/B12 periplasmic-binding" evidence="6">
    <location>
        <begin position="63"/>
        <end position="322"/>
    </location>
</feature>
<organism evidence="7 8">
    <name type="scientific">Pseudonocardia alni</name>
    <name type="common">Amycolata alni</name>
    <dbReference type="NCBI Taxonomy" id="33907"/>
    <lineage>
        <taxon>Bacteria</taxon>
        <taxon>Bacillati</taxon>
        <taxon>Actinomycetota</taxon>
        <taxon>Actinomycetes</taxon>
        <taxon>Pseudonocardiales</taxon>
        <taxon>Pseudonocardiaceae</taxon>
        <taxon>Pseudonocardia</taxon>
    </lineage>
</organism>
<dbReference type="GO" id="GO:1901678">
    <property type="term" value="P:iron coordination entity transport"/>
    <property type="evidence" value="ECO:0007669"/>
    <property type="project" value="UniProtKB-ARBA"/>
</dbReference>
<evidence type="ECO:0000259" key="6">
    <source>
        <dbReference type="PROSITE" id="PS50983"/>
    </source>
</evidence>
<dbReference type="PROSITE" id="PS51257">
    <property type="entry name" value="PROKAR_LIPOPROTEIN"/>
    <property type="match status" value="1"/>
</dbReference>
<keyword evidence="4 5" id="KW-0732">Signal</keyword>
<keyword evidence="3" id="KW-0813">Transport</keyword>
<evidence type="ECO:0000313" key="7">
    <source>
        <dbReference type="EMBL" id="PKB28872.1"/>
    </source>
</evidence>
<evidence type="ECO:0000256" key="1">
    <source>
        <dbReference type="ARBA" id="ARBA00004196"/>
    </source>
</evidence>